<dbReference type="InterPro" id="IPR036876">
    <property type="entry name" value="UVR_dom_sf"/>
</dbReference>
<dbReference type="InterPro" id="IPR013520">
    <property type="entry name" value="Ribonucl_H"/>
</dbReference>
<keyword evidence="1 3" id="KW-0540">Nuclease</keyword>
<dbReference type="InterPro" id="IPR047296">
    <property type="entry name" value="GIY-YIG_UvrC_Cho"/>
</dbReference>
<keyword evidence="1 3" id="KW-0269">Exonuclease</keyword>
<sequence length="578" mass="63746">MVDTRANANPTADHAPTLYDLGTPLEDVTFTVVDLETTGLAADACGITEIGAVKVRGGSVIAEFSTLVNPHEPIHPRITRLTGISDDMVANAPDIGDVLPSFLEFAAGTTWVAHNAGFDIGFLRHACQYTKLPWPRPPVIDTVALARKLTDKSEVPNRRLRTLARLFGSRTTPNHRALDDARATVTVLHGLLERAAGHGVLTDTELAEFNRAIPSKVQQSKRHLAEALPHRPGVYVFRDAEDRALYVGLAGNIATRVRSYFSAGENRSRMRDMIASTERIEAIPCAHRLEASIKELRMIHTGRPPYNRAQKNPERRRWIRLTEETYPRLTVARKPPESHQDLAIGPIASQAAHASIAALHTAFTLRQCRTKLSPTKTSPTCVLGQIGKCPEPCQLRVTPAQYAQLVEHVGQSLTGDPADAIAAITHRIEELAAEERFEEAANHRDHLGTLLRTVWSTQRLRQLVATGEMIAAAPVAKGGWDVALIRCGRLAAAVRTPPRHNPMPLIEQMRLDAADTERTDRIVDGAHASEAHLLLKWLEEPQVRLVYIEKPWHTPVDSAGRHAALADQMQVARPQIRH</sequence>
<dbReference type="GO" id="GO:0006289">
    <property type="term" value="P:nucleotide-excision repair"/>
    <property type="evidence" value="ECO:0007669"/>
    <property type="project" value="InterPro"/>
</dbReference>
<dbReference type="SUPFAM" id="SSF46600">
    <property type="entry name" value="C-terminal UvrC-binding domain of UvrB"/>
    <property type="match status" value="1"/>
</dbReference>
<dbReference type="GO" id="GO:0003677">
    <property type="term" value="F:DNA binding"/>
    <property type="evidence" value="ECO:0007669"/>
    <property type="project" value="InterPro"/>
</dbReference>
<dbReference type="NCBIfam" id="TIGR00573">
    <property type="entry name" value="dnaq"/>
    <property type="match status" value="1"/>
</dbReference>
<dbReference type="SUPFAM" id="SSF82771">
    <property type="entry name" value="GIY-YIG endonuclease"/>
    <property type="match status" value="1"/>
</dbReference>
<dbReference type="Gene3D" id="3.30.420.10">
    <property type="entry name" value="Ribonuclease H-like superfamily/Ribonuclease H"/>
    <property type="match status" value="1"/>
</dbReference>
<dbReference type="CDD" id="cd06127">
    <property type="entry name" value="DEDDh"/>
    <property type="match status" value="1"/>
</dbReference>
<keyword evidence="1 3" id="KW-0378">Hydrolase</keyword>
<evidence type="ECO:0000313" key="3">
    <source>
        <dbReference type="EMBL" id="QSB06580.1"/>
    </source>
</evidence>
<accession>A0A895XWH7</accession>
<dbReference type="PANTHER" id="PTHR30562">
    <property type="entry name" value="UVRC/OXIDOREDUCTASE"/>
    <property type="match status" value="1"/>
</dbReference>
<evidence type="ECO:0000313" key="4">
    <source>
        <dbReference type="Proteomes" id="UP000662939"/>
    </source>
</evidence>
<dbReference type="NCBIfam" id="NF005905">
    <property type="entry name" value="PRK07883.1-3"/>
    <property type="match status" value="1"/>
</dbReference>
<gene>
    <name evidence="3" type="ORF">JQS30_06675</name>
</gene>
<dbReference type="KEGG" id="nav:JQS30_06675"/>
<dbReference type="InterPro" id="IPR035901">
    <property type="entry name" value="GIY-YIG_endonuc_sf"/>
</dbReference>
<dbReference type="InterPro" id="IPR012337">
    <property type="entry name" value="RNaseH-like_sf"/>
</dbReference>
<dbReference type="RefSeq" id="WP_213172591.1">
    <property type="nucleotide sequence ID" value="NZ_CP070496.1"/>
</dbReference>
<dbReference type="GO" id="GO:0004527">
    <property type="term" value="F:exonuclease activity"/>
    <property type="evidence" value="ECO:0007669"/>
    <property type="project" value="UniProtKB-KW"/>
</dbReference>
<proteinExistence type="predicted"/>
<dbReference type="CDD" id="cd10434">
    <property type="entry name" value="GIY-YIG_UvrC_Cho"/>
    <property type="match status" value="1"/>
</dbReference>
<dbReference type="InterPro" id="IPR006054">
    <property type="entry name" value="DnaQ"/>
</dbReference>
<protein>
    <submittedName>
        <fullName evidence="3">DEDD exonuclease domain-containing protein</fullName>
    </submittedName>
</protein>
<dbReference type="FunFam" id="3.30.420.10:FF:000045">
    <property type="entry name" value="3'-5' exonuclease DinG"/>
    <property type="match status" value="1"/>
</dbReference>
<dbReference type="Pfam" id="PF00929">
    <property type="entry name" value="RNase_T"/>
    <property type="match status" value="1"/>
</dbReference>
<dbReference type="PANTHER" id="PTHR30562:SF1">
    <property type="entry name" value="UVRABC SYSTEM PROTEIN C"/>
    <property type="match status" value="1"/>
</dbReference>
<dbReference type="GO" id="GO:0003887">
    <property type="term" value="F:DNA-directed DNA polymerase activity"/>
    <property type="evidence" value="ECO:0007669"/>
    <property type="project" value="InterPro"/>
</dbReference>
<dbReference type="InterPro" id="IPR036397">
    <property type="entry name" value="RNaseH_sf"/>
</dbReference>
<dbReference type="Gene3D" id="3.40.1440.10">
    <property type="entry name" value="GIY-YIG endonuclease"/>
    <property type="match status" value="1"/>
</dbReference>
<dbReference type="GO" id="GO:0009380">
    <property type="term" value="C:excinuclease repair complex"/>
    <property type="evidence" value="ECO:0007669"/>
    <property type="project" value="TreeGrafter"/>
</dbReference>
<dbReference type="SMART" id="SM00479">
    <property type="entry name" value="EXOIII"/>
    <property type="match status" value="1"/>
</dbReference>
<evidence type="ECO:0000256" key="1">
    <source>
        <dbReference type="ARBA" id="ARBA00022839"/>
    </source>
</evidence>
<dbReference type="Proteomes" id="UP000662939">
    <property type="component" value="Chromosome"/>
</dbReference>
<dbReference type="SMART" id="SM00465">
    <property type="entry name" value="GIYc"/>
    <property type="match status" value="1"/>
</dbReference>
<organism evidence="3 4">
    <name type="scientific">Natronoglycomyces albus</name>
    <dbReference type="NCBI Taxonomy" id="2811108"/>
    <lineage>
        <taxon>Bacteria</taxon>
        <taxon>Bacillati</taxon>
        <taxon>Actinomycetota</taxon>
        <taxon>Actinomycetes</taxon>
        <taxon>Glycomycetales</taxon>
        <taxon>Glycomycetaceae</taxon>
        <taxon>Natronoglycomyces</taxon>
    </lineage>
</organism>
<reference evidence="3" key="1">
    <citation type="submission" date="2021-02" db="EMBL/GenBank/DDBJ databases">
        <title>Natronoglycomyces albus gen. nov., sp. nov, a haloalkaliphilic actinobacterium from a soda solonchak soil.</title>
        <authorList>
            <person name="Sorokin D.Y."/>
            <person name="Khijniak T.V."/>
            <person name="Zakharycheva A.P."/>
            <person name="Boueva O.V."/>
            <person name="Ariskina E.V."/>
            <person name="Hahnke R.L."/>
            <person name="Bunk B."/>
            <person name="Sproer C."/>
            <person name="Schumann P."/>
            <person name="Evtushenko L.I."/>
            <person name="Kublanov I.V."/>
        </authorList>
    </citation>
    <scope>NUCLEOTIDE SEQUENCE</scope>
    <source>
        <strain evidence="3">DSM 106290</strain>
    </source>
</reference>
<dbReference type="GO" id="GO:0006260">
    <property type="term" value="P:DNA replication"/>
    <property type="evidence" value="ECO:0007669"/>
    <property type="project" value="InterPro"/>
</dbReference>
<dbReference type="NCBIfam" id="NF005907">
    <property type="entry name" value="PRK07883.1-5"/>
    <property type="match status" value="1"/>
</dbReference>
<dbReference type="EMBL" id="CP070496">
    <property type="protein sequence ID" value="QSB06580.1"/>
    <property type="molecule type" value="Genomic_DNA"/>
</dbReference>
<dbReference type="AlphaFoldDB" id="A0A895XWH7"/>
<keyword evidence="4" id="KW-1185">Reference proteome</keyword>
<name>A0A895XWH7_9ACTN</name>
<evidence type="ECO:0000259" key="2">
    <source>
        <dbReference type="PROSITE" id="PS50164"/>
    </source>
</evidence>
<dbReference type="InterPro" id="IPR050066">
    <property type="entry name" value="UvrABC_protein_C"/>
</dbReference>
<dbReference type="InterPro" id="IPR000305">
    <property type="entry name" value="GIY-YIG_endonuc"/>
</dbReference>
<dbReference type="SUPFAM" id="SSF53098">
    <property type="entry name" value="Ribonuclease H-like"/>
    <property type="match status" value="1"/>
</dbReference>
<feature type="domain" description="GIY-YIG" evidence="2">
    <location>
        <begin position="230"/>
        <end position="308"/>
    </location>
</feature>
<dbReference type="PROSITE" id="PS50164">
    <property type="entry name" value="GIY_YIG"/>
    <property type="match status" value="1"/>
</dbReference>